<evidence type="ECO:0000256" key="6">
    <source>
        <dbReference type="ARBA" id="ARBA00050026"/>
    </source>
</evidence>
<evidence type="ECO:0000256" key="3">
    <source>
        <dbReference type="ARBA" id="ARBA00022839"/>
    </source>
</evidence>
<keyword evidence="2" id="KW-0378">Hydrolase</keyword>
<dbReference type="SUPFAM" id="SSF47807">
    <property type="entry name" value="5' to 3' exonuclease, C-terminal subdomain"/>
    <property type="match status" value="1"/>
</dbReference>
<proteinExistence type="predicted"/>
<protein>
    <recommendedName>
        <fullName evidence="6">5'-3' exonuclease</fullName>
    </recommendedName>
</protein>
<dbReference type="CDD" id="cd09859">
    <property type="entry name" value="PIN_53EXO"/>
    <property type="match status" value="1"/>
</dbReference>
<dbReference type="Gene3D" id="3.40.50.1010">
    <property type="entry name" value="5'-nuclease"/>
    <property type="match status" value="1"/>
</dbReference>
<dbReference type="Pfam" id="PF02739">
    <property type="entry name" value="5_3_exonuc_N"/>
    <property type="match status" value="1"/>
</dbReference>
<evidence type="ECO:0000256" key="1">
    <source>
        <dbReference type="ARBA" id="ARBA00022722"/>
    </source>
</evidence>
<dbReference type="InterPro" id="IPR029060">
    <property type="entry name" value="PIN-like_dom_sf"/>
</dbReference>
<keyword evidence="9" id="KW-1185">Reference proteome</keyword>
<comment type="caution">
    <text evidence="8">The sequence shown here is derived from an EMBL/GenBank/DDBJ whole genome shotgun (WGS) entry which is preliminary data.</text>
</comment>
<comment type="function">
    <text evidence="5">5'-3' exonuclease acting preferentially on double-stranded DNA.</text>
</comment>
<dbReference type="InterPro" id="IPR020046">
    <property type="entry name" value="5-3_exonucl_a-hlix_arch_N"/>
</dbReference>
<dbReference type="InterPro" id="IPR038969">
    <property type="entry name" value="FEN"/>
</dbReference>
<dbReference type="GO" id="GO:0004527">
    <property type="term" value="F:exonuclease activity"/>
    <property type="evidence" value="ECO:0007669"/>
    <property type="project" value="UniProtKB-KW"/>
</dbReference>
<dbReference type="Pfam" id="PF01367">
    <property type="entry name" value="5_3_exonuc"/>
    <property type="match status" value="1"/>
</dbReference>
<dbReference type="SMART" id="SM00475">
    <property type="entry name" value="53EXOc"/>
    <property type="match status" value="1"/>
</dbReference>
<evidence type="ECO:0000313" key="9">
    <source>
        <dbReference type="Proteomes" id="UP001589750"/>
    </source>
</evidence>
<evidence type="ECO:0000313" key="8">
    <source>
        <dbReference type="EMBL" id="MFB9313908.1"/>
    </source>
</evidence>
<reference evidence="8 9" key="1">
    <citation type="submission" date="2024-09" db="EMBL/GenBank/DDBJ databases">
        <authorList>
            <person name="Sun Q."/>
            <person name="Mori K."/>
        </authorList>
    </citation>
    <scope>NUCLEOTIDE SEQUENCE [LARGE SCALE GENOMIC DNA]</scope>
    <source>
        <strain evidence="8 9">JCM 9626</strain>
    </source>
</reference>
<dbReference type="SMART" id="SM00279">
    <property type="entry name" value="HhH2"/>
    <property type="match status" value="1"/>
</dbReference>
<dbReference type="EMBL" id="JBHMDG010000015">
    <property type="protein sequence ID" value="MFB9313908.1"/>
    <property type="molecule type" value="Genomic_DNA"/>
</dbReference>
<dbReference type="PANTHER" id="PTHR42646:SF2">
    <property type="entry name" value="5'-3' EXONUCLEASE FAMILY PROTEIN"/>
    <property type="match status" value="1"/>
</dbReference>
<gene>
    <name evidence="8" type="ORF">ACFFRI_12710</name>
</gene>
<dbReference type="InterPro" id="IPR008918">
    <property type="entry name" value="HhH2"/>
</dbReference>
<dbReference type="RefSeq" id="WP_140007397.1">
    <property type="nucleotide sequence ID" value="NZ_JBHMDG010000015.1"/>
</dbReference>
<dbReference type="Gene3D" id="1.10.150.20">
    <property type="entry name" value="5' to 3' exonuclease, C-terminal subdomain"/>
    <property type="match status" value="1"/>
</dbReference>
<dbReference type="InterPro" id="IPR036279">
    <property type="entry name" value="5-3_exonuclease_C_sf"/>
</dbReference>
<evidence type="ECO:0000256" key="4">
    <source>
        <dbReference type="ARBA" id="ARBA00023125"/>
    </source>
</evidence>
<name>A0ABV5KAZ7_9ACTN</name>
<dbReference type="InterPro" id="IPR020045">
    <property type="entry name" value="DNA_polI_H3TH"/>
</dbReference>
<keyword evidence="3 8" id="KW-0269">Exonuclease</keyword>
<keyword evidence="4" id="KW-0238">DNA-binding</keyword>
<dbReference type="SUPFAM" id="SSF88723">
    <property type="entry name" value="PIN domain-like"/>
    <property type="match status" value="1"/>
</dbReference>
<keyword evidence="1" id="KW-0540">Nuclease</keyword>
<dbReference type="Proteomes" id="UP001589750">
    <property type="component" value="Unassembled WGS sequence"/>
</dbReference>
<dbReference type="CDD" id="cd09898">
    <property type="entry name" value="H3TH_53EXO"/>
    <property type="match status" value="1"/>
</dbReference>
<dbReference type="PANTHER" id="PTHR42646">
    <property type="entry name" value="FLAP ENDONUCLEASE XNI"/>
    <property type="match status" value="1"/>
</dbReference>
<dbReference type="InterPro" id="IPR002421">
    <property type="entry name" value="5-3_exonuclease"/>
</dbReference>
<organism evidence="8 9">
    <name type="scientific">Nocardioides plantarum</name>
    <dbReference type="NCBI Taxonomy" id="29299"/>
    <lineage>
        <taxon>Bacteria</taxon>
        <taxon>Bacillati</taxon>
        <taxon>Actinomycetota</taxon>
        <taxon>Actinomycetes</taxon>
        <taxon>Propionibacteriales</taxon>
        <taxon>Nocardioidaceae</taxon>
        <taxon>Nocardioides</taxon>
    </lineage>
</organism>
<sequence>MALLLAVDAPSLLHRNHHARVGSDLRDLGNRPAWALNGMLRQVIEAVDRFDPDRLVLGFDDRRSSVRTTTYPAYKAGRAEKQPELVDQLDRAAAMLDAAGLHTVTPEGLEADDVSASAAAWAEREGWQCVVITSDRDTFAHLSGTTRVLRLIDGGIHGSPLLDPARLFTMYGVAAEHYLDYAALRGDASDNLPGVAGIGEKSAALLLAGMGSMQEVWADIEHAGGANLVATLDSFAAESGGRRTGAGALRKLTAEGAREQFEFNRAMMTSRDDVDLGLTTGDDSPGRLPLDPDVVARVVGYLGVADTTDLALRVLARSALSNE</sequence>
<evidence type="ECO:0000259" key="7">
    <source>
        <dbReference type="SMART" id="SM00475"/>
    </source>
</evidence>
<accession>A0ABV5KAZ7</accession>
<evidence type="ECO:0000256" key="5">
    <source>
        <dbReference type="ARBA" id="ARBA00049957"/>
    </source>
</evidence>
<feature type="domain" description="5'-3' exonuclease" evidence="7">
    <location>
        <begin position="1"/>
        <end position="286"/>
    </location>
</feature>
<evidence type="ECO:0000256" key="2">
    <source>
        <dbReference type="ARBA" id="ARBA00022801"/>
    </source>
</evidence>